<dbReference type="EMBL" id="JAVRQU010000031">
    <property type="protein sequence ID" value="KAK5689489.1"/>
    <property type="molecule type" value="Genomic_DNA"/>
</dbReference>
<evidence type="ECO:0000313" key="2">
    <source>
        <dbReference type="EMBL" id="KAK5689489.1"/>
    </source>
</evidence>
<sequence length="625" mass="69332">MAGGTWFRSGTLKKEKKSKKRSRSSTFRFAASYVDPEEERDPPLPATPVTFPAYRPVPQHVDLSAPDLQSLYAKILKPSDISDQHVQALGIEITDQHCTLDELLRGPDGKSYLPPLERPNLLIGLHPDTVLTMDDVLRERKRSALDERVAELHFDNDTAYRTLSRNLKETSAKPRKLAYMRKFFEGLETMSRYWECGEDNYYEAEALCSGKGVKRMRLDKDDVDSITPNTTEALDAVAGAPSIDHSAILPTPEPSPEPTSAPTSCEQHVATGQVPPTEAPSSSVSSIPTSHTLTTLQADREHAIFRADTTSPEPRSRQRYKGRRTHTGSEMPDQFRINTVRAFVEAIAMPFQCTSTSPRVPPLVKFGKLHVPVAQTAAIYRQPTDRTRARQGRLVGPLVAVQVRPKTKFQDEDGKPLEAMVRLDMVREIGGLLQIAQERRRSGREVRSGEGQWWTTKLRWGGGSGYDADTDIDTDGEAKATELASVAGEAASDGLVTGDLGVPDKVEKKPKIMARALPWKELRCGRGYWDPKIDYGAIGKDRSSLSDVVFMVSSLNHHISIVKLTVHDAYTDSLVAGTSLEDLPKPTLQRSQWFDLFDSQQRVQALRGVCGVMAYLTRESVAGAR</sequence>
<dbReference type="Proteomes" id="UP001310594">
    <property type="component" value="Unassembled WGS sequence"/>
</dbReference>
<proteinExistence type="predicted"/>
<evidence type="ECO:0000256" key="1">
    <source>
        <dbReference type="SAM" id="MobiDB-lite"/>
    </source>
</evidence>
<name>A0AAN7ZXW7_9PEZI</name>
<organism evidence="2 3">
    <name type="scientific">Elasticomyces elasticus</name>
    <dbReference type="NCBI Taxonomy" id="574655"/>
    <lineage>
        <taxon>Eukaryota</taxon>
        <taxon>Fungi</taxon>
        <taxon>Dikarya</taxon>
        <taxon>Ascomycota</taxon>
        <taxon>Pezizomycotina</taxon>
        <taxon>Dothideomycetes</taxon>
        <taxon>Dothideomycetidae</taxon>
        <taxon>Mycosphaerellales</taxon>
        <taxon>Teratosphaeriaceae</taxon>
        <taxon>Elasticomyces</taxon>
    </lineage>
</organism>
<gene>
    <name evidence="2" type="ORF">LTR97_012829</name>
</gene>
<feature type="region of interest" description="Disordered" evidence="1">
    <location>
        <begin position="1"/>
        <end position="26"/>
    </location>
</feature>
<feature type="region of interest" description="Disordered" evidence="1">
    <location>
        <begin position="234"/>
        <end position="330"/>
    </location>
</feature>
<feature type="compositionally biased region" description="Basic residues" evidence="1">
    <location>
        <begin position="317"/>
        <end position="326"/>
    </location>
</feature>
<protein>
    <submittedName>
        <fullName evidence="2">Uncharacterized protein</fullName>
    </submittedName>
</protein>
<evidence type="ECO:0000313" key="3">
    <source>
        <dbReference type="Proteomes" id="UP001310594"/>
    </source>
</evidence>
<comment type="caution">
    <text evidence="2">The sequence shown here is derived from an EMBL/GenBank/DDBJ whole genome shotgun (WGS) entry which is preliminary data.</text>
</comment>
<reference evidence="2" key="1">
    <citation type="submission" date="2023-08" db="EMBL/GenBank/DDBJ databases">
        <title>Black Yeasts Isolated from many extreme environments.</title>
        <authorList>
            <person name="Coleine C."/>
            <person name="Stajich J.E."/>
            <person name="Selbmann L."/>
        </authorList>
    </citation>
    <scope>NUCLEOTIDE SEQUENCE</scope>
    <source>
        <strain evidence="2">CCFEE 5810</strain>
    </source>
</reference>
<accession>A0AAN7ZXW7</accession>
<feature type="compositionally biased region" description="Basic residues" evidence="1">
    <location>
        <begin position="14"/>
        <end position="23"/>
    </location>
</feature>
<feature type="compositionally biased region" description="Low complexity" evidence="1">
    <location>
        <begin position="275"/>
        <end position="292"/>
    </location>
</feature>
<dbReference type="AlphaFoldDB" id="A0AAN7ZXW7"/>